<feature type="compositionally biased region" description="Basic and acidic residues" evidence="8">
    <location>
        <begin position="1061"/>
        <end position="1073"/>
    </location>
</feature>
<evidence type="ECO:0000256" key="2">
    <source>
        <dbReference type="ARBA" id="ARBA00007343"/>
    </source>
</evidence>
<dbReference type="Gene3D" id="1.20.1070.10">
    <property type="entry name" value="Rhodopsin 7-helix transmembrane proteins"/>
    <property type="match status" value="1"/>
</dbReference>
<evidence type="ECO:0000259" key="13">
    <source>
        <dbReference type="PROSITE" id="PS51828"/>
    </source>
</evidence>
<dbReference type="InterPro" id="IPR013320">
    <property type="entry name" value="ConA-like_dom_sf"/>
</dbReference>
<dbReference type="KEGG" id="pcw:110194958"/>
<dbReference type="FunFam" id="2.60.120.200:FF:000171">
    <property type="entry name" value="Adhesion G-protein coupled receptor D2"/>
    <property type="match status" value="1"/>
</dbReference>
<feature type="region of interest" description="Disordered" evidence="8">
    <location>
        <begin position="993"/>
        <end position="1090"/>
    </location>
</feature>
<feature type="transmembrane region" description="Helical" evidence="9">
    <location>
        <begin position="927"/>
        <end position="949"/>
    </location>
</feature>
<feature type="domain" description="Pentraxin (PTX)" evidence="13">
    <location>
        <begin position="113"/>
        <end position="322"/>
    </location>
</feature>
<name>A0A6P5IMI7_PHACI</name>
<dbReference type="Pfam" id="PF00354">
    <property type="entry name" value="Pentaxin"/>
    <property type="match status" value="1"/>
</dbReference>
<evidence type="ECO:0000256" key="3">
    <source>
        <dbReference type="ARBA" id="ARBA00022692"/>
    </source>
</evidence>
<evidence type="ECO:0000259" key="11">
    <source>
        <dbReference type="PROSITE" id="PS50221"/>
    </source>
</evidence>
<evidence type="ECO:0000256" key="6">
    <source>
        <dbReference type="ARBA" id="ARBA00023157"/>
    </source>
</evidence>
<evidence type="ECO:0000256" key="1">
    <source>
        <dbReference type="ARBA" id="ARBA00004141"/>
    </source>
</evidence>
<feature type="transmembrane region" description="Helical" evidence="9">
    <location>
        <begin position="808"/>
        <end position="826"/>
    </location>
</feature>
<evidence type="ECO:0000256" key="9">
    <source>
        <dbReference type="SAM" id="Phobius"/>
    </source>
</evidence>
<dbReference type="InterPro" id="IPR000203">
    <property type="entry name" value="GPS"/>
</dbReference>
<protein>
    <submittedName>
        <fullName evidence="15">LOW QUALITY PROTEIN: adhesion G-protein coupled receptor D2</fullName>
    </submittedName>
</protein>
<feature type="transmembrane region" description="Helical" evidence="9">
    <location>
        <begin position="893"/>
        <end position="915"/>
    </location>
</feature>
<dbReference type="SMART" id="SM00303">
    <property type="entry name" value="GPS"/>
    <property type="match status" value="1"/>
</dbReference>
<keyword evidence="3 9" id="KW-0812">Transmembrane</keyword>
<evidence type="ECO:0000256" key="5">
    <source>
        <dbReference type="ARBA" id="ARBA00023136"/>
    </source>
</evidence>
<dbReference type="PANTHER" id="PTHR12011">
    <property type="entry name" value="ADHESION G-PROTEIN COUPLED RECEPTOR"/>
    <property type="match status" value="1"/>
</dbReference>
<dbReference type="SUPFAM" id="SSF81321">
    <property type="entry name" value="Family A G protein-coupled receptor-like"/>
    <property type="match status" value="1"/>
</dbReference>
<dbReference type="InParanoid" id="A0A6P5IMI7"/>
<reference evidence="15" key="1">
    <citation type="submission" date="2025-08" db="UniProtKB">
        <authorList>
            <consortium name="RefSeq"/>
        </authorList>
    </citation>
    <scope>IDENTIFICATION</scope>
    <source>
        <tissue evidence="15">Spleen</tissue>
    </source>
</reference>
<dbReference type="InterPro" id="IPR001759">
    <property type="entry name" value="PTX_dom"/>
</dbReference>
<dbReference type="Gene3D" id="2.60.220.50">
    <property type="match status" value="1"/>
</dbReference>
<dbReference type="GeneID" id="110194958"/>
<proteinExistence type="inferred from homology"/>
<dbReference type="PANTHER" id="PTHR12011:SF58">
    <property type="entry name" value="ADHESION G-PROTEIN COUPLED RECEPTOR D2"/>
    <property type="match status" value="1"/>
</dbReference>
<dbReference type="InterPro" id="IPR057244">
    <property type="entry name" value="GAIN_B"/>
</dbReference>
<feature type="transmembrane region" description="Helical" evidence="9">
    <location>
        <begin position="706"/>
        <end position="730"/>
    </location>
</feature>
<dbReference type="Proteomes" id="UP000515140">
    <property type="component" value="Unplaced"/>
</dbReference>
<feature type="chain" id="PRO_5027595212" evidence="10">
    <location>
        <begin position="24"/>
        <end position="1090"/>
    </location>
</feature>
<dbReference type="AlphaFoldDB" id="A0A6P5IMI7"/>
<comment type="caution">
    <text evidence="7">Lacks conserved residue(s) required for the propagation of feature annotation.</text>
</comment>
<dbReference type="GO" id="GO:0007189">
    <property type="term" value="P:adenylate cyclase-activating G protein-coupled receptor signaling pathway"/>
    <property type="evidence" value="ECO:0007669"/>
    <property type="project" value="TreeGrafter"/>
</dbReference>
<evidence type="ECO:0000256" key="4">
    <source>
        <dbReference type="ARBA" id="ARBA00022989"/>
    </source>
</evidence>
<dbReference type="Gene3D" id="2.60.120.200">
    <property type="match status" value="1"/>
</dbReference>
<feature type="compositionally biased region" description="Low complexity" evidence="8">
    <location>
        <begin position="1018"/>
        <end position="1030"/>
    </location>
</feature>
<dbReference type="FunFam" id="1.20.1070.10:FF:000252">
    <property type="entry name" value="Adhesion G protein-coupled receptor D2"/>
    <property type="match status" value="1"/>
</dbReference>
<dbReference type="CTD" id="347088"/>
<dbReference type="FunFam" id="2.60.220.50:FF:000046">
    <property type="entry name" value="Adhesion G protein-coupled receptor D2"/>
    <property type="match status" value="1"/>
</dbReference>
<evidence type="ECO:0000256" key="10">
    <source>
        <dbReference type="SAM" id="SignalP"/>
    </source>
</evidence>
<dbReference type="GO" id="GO:0005886">
    <property type="term" value="C:plasma membrane"/>
    <property type="evidence" value="ECO:0007669"/>
    <property type="project" value="TreeGrafter"/>
</dbReference>
<dbReference type="InterPro" id="IPR046338">
    <property type="entry name" value="GAIN_dom_sf"/>
</dbReference>
<feature type="transmembrane region" description="Helical" evidence="9">
    <location>
        <begin position="846"/>
        <end position="873"/>
    </location>
</feature>
<dbReference type="GO" id="GO:0004930">
    <property type="term" value="F:G protein-coupled receptor activity"/>
    <property type="evidence" value="ECO:0007669"/>
    <property type="project" value="InterPro"/>
</dbReference>
<keyword evidence="15" id="KW-0675">Receptor</keyword>
<dbReference type="InterPro" id="IPR017981">
    <property type="entry name" value="GPCR_2-like_7TM"/>
</dbReference>
<dbReference type="SMART" id="SM00159">
    <property type="entry name" value="PTX"/>
    <property type="match status" value="1"/>
</dbReference>
<evidence type="ECO:0000256" key="8">
    <source>
        <dbReference type="SAM" id="MobiDB-lite"/>
    </source>
</evidence>
<comment type="subcellular location">
    <subcellularLocation>
        <location evidence="1">Membrane</location>
        <topology evidence="1">Multi-pass membrane protein</topology>
    </subcellularLocation>
</comment>
<keyword evidence="6" id="KW-1015">Disulfide bond</keyword>
<dbReference type="PROSITE" id="PS50261">
    <property type="entry name" value="G_PROTEIN_RECEP_F2_4"/>
    <property type="match status" value="1"/>
</dbReference>
<keyword evidence="10" id="KW-0732">Signal</keyword>
<dbReference type="PROSITE" id="PS51828">
    <property type="entry name" value="PTX_2"/>
    <property type="match status" value="1"/>
</dbReference>
<dbReference type="Pfam" id="PF00002">
    <property type="entry name" value="7tm_2"/>
    <property type="match status" value="1"/>
</dbReference>
<evidence type="ECO:0000313" key="14">
    <source>
        <dbReference type="Proteomes" id="UP000515140"/>
    </source>
</evidence>
<dbReference type="GO" id="GO:0007166">
    <property type="term" value="P:cell surface receptor signaling pathway"/>
    <property type="evidence" value="ECO:0007669"/>
    <property type="project" value="InterPro"/>
</dbReference>
<keyword evidence="14" id="KW-1185">Reference proteome</keyword>
<keyword evidence="5 9" id="KW-0472">Membrane</keyword>
<feature type="compositionally biased region" description="Polar residues" evidence="8">
    <location>
        <begin position="993"/>
        <end position="1011"/>
    </location>
</feature>
<feature type="domain" description="GAIN-B" evidence="11">
    <location>
        <begin position="539"/>
        <end position="694"/>
    </location>
</feature>
<gene>
    <name evidence="15" type="primary">ADGRD2</name>
</gene>
<dbReference type="InterPro" id="IPR000832">
    <property type="entry name" value="GPCR_2_secretin-like"/>
</dbReference>
<evidence type="ECO:0000259" key="12">
    <source>
        <dbReference type="PROSITE" id="PS50261"/>
    </source>
</evidence>
<evidence type="ECO:0000256" key="7">
    <source>
        <dbReference type="PROSITE-ProRule" id="PRU01172"/>
    </source>
</evidence>
<comment type="similarity">
    <text evidence="2">Belongs to the G-protein coupled receptor 2 family. Adhesion G-protein coupled receptor (ADGR) subfamily.</text>
</comment>
<organism evidence="14 15">
    <name type="scientific">Phascolarctos cinereus</name>
    <name type="common">Koala</name>
    <dbReference type="NCBI Taxonomy" id="38626"/>
    <lineage>
        <taxon>Eukaryota</taxon>
        <taxon>Metazoa</taxon>
        <taxon>Chordata</taxon>
        <taxon>Craniata</taxon>
        <taxon>Vertebrata</taxon>
        <taxon>Euteleostomi</taxon>
        <taxon>Mammalia</taxon>
        <taxon>Metatheria</taxon>
        <taxon>Diprotodontia</taxon>
        <taxon>Phascolarctidae</taxon>
        <taxon>Phascolarctos</taxon>
    </lineage>
</organism>
<dbReference type="PRINTS" id="PR00249">
    <property type="entry name" value="GPCRSECRETIN"/>
</dbReference>
<sequence>MPGRLSWFLFLLIGSLLWNPSNSSASLKTLKPTAPEASPIAVETSNGVYEVEGGRRLDWWSAHNFCDQRFAQLALEPQDEAVTELLQGQVQGPIWVGQRTALLQRAQQRRTHMLPGLVFEVQTATKYARLLVDFPVLAAITVCTHIQWDLATDKVGTIFSYAAPAFTNELQLRGFAAHDGLVHLALVVHGHHSPYLPVFSADGRWHHVCAAWEEQSGQWAFVADGKLQAGSQSLSTAQSLAPGGMFVIGQDQDSLGGGFKKEDAFRGNITNLYVWARMMSLEQLDMARMCEIPKDGLLFGWNRWGLEIEPTLQEVVLPFMCPVPIEECPTWDGGSGTLGSEQCLQLLPFFCHYGTEVYWRLKEVQKTADGEFIIRVNTLANATVLSRNGFQEDPGSLSVLEATSFLGILEQALAAEETPLQPADLLAVLSFLKRVVAVEVRGQDPSGQQEHLSQNFLAVAGLLLEEQTEAQWLEIKEIIRSPMVLVESVNCIAASLSLLLTAKRSNISIQKGPIGIETRSLNLRNSTSSNLLEIPGGPEYIQVPFEEVRRLQGRGLSKVTVINTWFAYSALQHSLGWEGQEGGKVLSQDVSISDERQKYLSTQVGSAIISSTVLVRLQEVSTAVHYHLLYRTQGFSDKLVEPVCAFWNFSSSPEAGGSWSREGCSLIAQYQESVSCFCNHSTSFAILLQVYDVQRSSQEESVLKTLSFIGCGVSFCALITTFILFLAVGLPQSERTTVHKNLILALAAAEALLMFSEWAKAKKVLCMVLTAFLHLFFMAAFTWMLVEGLLLWSKVVAVNRSEDRRMKFYYMIGWGLPVVIVGVTLATSFDGYVGDHHCWLNLRKGVIWAFAGPVLFVLTVNTLILFRVVIVTVSSARQRSRMLSPQHSLERQIGVQIWATVKPVLVLLPVLGLTWLGSMLAHLSMAWAYVSIILNSFQGLYIFLVYAVYNSEVRLAIQRMKEKKKALLFTPRPSSLGVFLRAGPSRRGICDLQNCSQPINHSSSPRNTASWETKKGNSPGPTSSTSAPAPATAPPQRNIVHQGNLGASIPVGISSIMSSEKSMEKRRPRDKEGHKRRPAVELTAFKSSGF</sequence>
<feature type="domain" description="G-protein coupled receptors family 2 profile 2" evidence="12">
    <location>
        <begin position="703"/>
        <end position="950"/>
    </location>
</feature>
<feature type="transmembrane region" description="Helical" evidence="9">
    <location>
        <begin position="742"/>
        <end position="759"/>
    </location>
</feature>
<accession>A0A6P5IMI7</accession>
<evidence type="ECO:0000313" key="15">
    <source>
        <dbReference type="RefSeq" id="XP_020823245.1"/>
    </source>
</evidence>
<feature type="signal peptide" evidence="10">
    <location>
        <begin position="1"/>
        <end position="23"/>
    </location>
</feature>
<dbReference type="SUPFAM" id="SSF49899">
    <property type="entry name" value="Concanavalin A-like lectins/glucanases"/>
    <property type="match status" value="1"/>
</dbReference>
<dbReference type="RefSeq" id="XP_020823245.1">
    <property type="nucleotide sequence ID" value="XM_020967586.1"/>
</dbReference>
<dbReference type="PROSITE" id="PS50221">
    <property type="entry name" value="GAIN_B"/>
    <property type="match status" value="1"/>
</dbReference>
<feature type="transmembrane region" description="Helical" evidence="9">
    <location>
        <begin position="771"/>
        <end position="796"/>
    </location>
</feature>
<dbReference type="Pfam" id="PF01825">
    <property type="entry name" value="GPS"/>
    <property type="match status" value="1"/>
</dbReference>
<keyword evidence="4 9" id="KW-1133">Transmembrane helix</keyword>